<comment type="caution">
    <text evidence="8">The sequence shown here is derived from an EMBL/GenBank/DDBJ whole genome shotgun (WGS) entry which is preliminary data.</text>
</comment>
<dbReference type="GO" id="GO:0015562">
    <property type="term" value="F:efflux transmembrane transporter activity"/>
    <property type="evidence" value="ECO:0007669"/>
    <property type="project" value="TreeGrafter"/>
</dbReference>
<feature type="region of interest" description="Disordered" evidence="4">
    <location>
        <begin position="441"/>
        <end position="468"/>
    </location>
</feature>
<evidence type="ECO:0000256" key="1">
    <source>
        <dbReference type="ARBA" id="ARBA00004236"/>
    </source>
</evidence>
<dbReference type="RefSeq" id="WP_164734865.1">
    <property type="nucleotide sequence ID" value="NZ_BMKB01000009.1"/>
</dbReference>
<feature type="compositionally biased region" description="Gly residues" evidence="4">
    <location>
        <begin position="450"/>
        <end position="468"/>
    </location>
</feature>
<feature type="compositionally biased region" description="Polar residues" evidence="4">
    <location>
        <begin position="1"/>
        <end position="21"/>
    </location>
</feature>
<evidence type="ECO:0000256" key="2">
    <source>
        <dbReference type="ARBA" id="ARBA00009477"/>
    </source>
</evidence>
<evidence type="ECO:0000259" key="7">
    <source>
        <dbReference type="Pfam" id="PF25944"/>
    </source>
</evidence>
<evidence type="ECO:0000256" key="3">
    <source>
        <dbReference type="SAM" id="Coils"/>
    </source>
</evidence>
<feature type="domain" description="Multidrug resistance protein MdtA-like barrel-sandwich hybrid" evidence="6">
    <location>
        <begin position="99"/>
        <end position="278"/>
    </location>
</feature>
<dbReference type="InterPro" id="IPR058626">
    <property type="entry name" value="MdtA-like_b-barrel"/>
</dbReference>
<dbReference type="Proteomes" id="UP000596977">
    <property type="component" value="Unassembled WGS sequence"/>
</dbReference>
<keyword evidence="5" id="KW-1133">Transmembrane helix</keyword>
<dbReference type="GO" id="GO:1990281">
    <property type="term" value="C:efflux pump complex"/>
    <property type="evidence" value="ECO:0007669"/>
    <property type="project" value="TreeGrafter"/>
</dbReference>
<keyword evidence="5" id="KW-0472">Membrane</keyword>
<protein>
    <submittedName>
        <fullName evidence="8">MexE family multidrug efflux RND transporter periplasmic adaptor subunit</fullName>
    </submittedName>
</protein>
<dbReference type="Gene3D" id="2.40.30.170">
    <property type="match status" value="1"/>
</dbReference>
<organism evidence="8 9">
    <name type="scientific">Pelagibacterium lentulum</name>
    <dbReference type="NCBI Taxonomy" id="2029865"/>
    <lineage>
        <taxon>Bacteria</taxon>
        <taxon>Pseudomonadati</taxon>
        <taxon>Pseudomonadota</taxon>
        <taxon>Alphaproteobacteria</taxon>
        <taxon>Hyphomicrobiales</taxon>
        <taxon>Devosiaceae</taxon>
        <taxon>Pelagibacterium</taxon>
    </lineage>
</organism>
<reference evidence="8 9" key="1">
    <citation type="journal article" date="2014" name="Int. J. Syst. Evol. Microbiol.">
        <title>Complete genome sequence of Corynebacterium casei LMG S-19264T (=DSM 44701T), isolated from a smear-ripened cheese.</title>
        <authorList>
            <consortium name="US DOE Joint Genome Institute (JGI-PGF)"/>
            <person name="Walter F."/>
            <person name="Albersmeier A."/>
            <person name="Kalinowski J."/>
            <person name="Ruckert C."/>
        </authorList>
    </citation>
    <scope>NUCLEOTIDE SEQUENCE [LARGE SCALE GENOMIC DNA]</scope>
    <source>
        <strain evidence="8 9">CGMCC 1.15896</strain>
    </source>
</reference>
<feature type="region of interest" description="Disordered" evidence="4">
    <location>
        <begin position="1"/>
        <end position="26"/>
    </location>
</feature>
<accession>A0A916RN99</accession>
<dbReference type="Gene3D" id="2.40.50.100">
    <property type="match status" value="1"/>
</dbReference>
<dbReference type="AlphaFoldDB" id="A0A916RN99"/>
<dbReference type="PANTHER" id="PTHR30469:SF12">
    <property type="entry name" value="MULTIDRUG RESISTANCE PROTEIN MDTA"/>
    <property type="match status" value="1"/>
</dbReference>
<comment type="subcellular location">
    <subcellularLocation>
        <location evidence="1">Cell membrane</location>
    </subcellularLocation>
</comment>
<comment type="similarity">
    <text evidence="2">Belongs to the membrane fusion protein (MFP) (TC 8.A.1) family.</text>
</comment>
<evidence type="ECO:0000313" key="9">
    <source>
        <dbReference type="Proteomes" id="UP000596977"/>
    </source>
</evidence>
<keyword evidence="9" id="KW-1185">Reference proteome</keyword>
<dbReference type="Pfam" id="PF25917">
    <property type="entry name" value="BSH_RND"/>
    <property type="match status" value="1"/>
</dbReference>
<evidence type="ECO:0000259" key="6">
    <source>
        <dbReference type="Pfam" id="PF25917"/>
    </source>
</evidence>
<keyword evidence="5" id="KW-0812">Transmembrane</keyword>
<dbReference type="SUPFAM" id="SSF111369">
    <property type="entry name" value="HlyD-like secretion proteins"/>
    <property type="match status" value="1"/>
</dbReference>
<keyword evidence="3" id="KW-0175">Coiled coil</keyword>
<feature type="domain" description="Multidrug resistance protein MdtA-like beta-barrel" evidence="7">
    <location>
        <begin position="289"/>
        <end position="369"/>
    </location>
</feature>
<evidence type="ECO:0000256" key="4">
    <source>
        <dbReference type="SAM" id="MobiDB-lite"/>
    </source>
</evidence>
<dbReference type="EMBL" id="BMKB01000009">
    <property type="protein sequence ID" value="GGA62833.1"/>
    <property type="molecule type" value="Genomic_DNA"/>
</dbReference>
<evidence type="ECO:0000313" key="8">
    <source>
        <dbReference type="EMBL" id="GGA62833.1"/>
    </source>
</evidence>
<dbReference type="InterPro" id="IPR006143">
    <property type="entry name" value="RND_pump_MFP"/>
</dbReference>
<dbReference type="PANTHER" id="PTHR30469">
    <property type="entry name" value="MULTIDRUG RESISTANCE PROTEIN MDTA"/>
    <property type="match status" value="1"/>
</dbReference>
<dbReference type="Gene3D" id="1.10.287.470">
    <property type="entry name" value="Helix hairpin bin"/>
    <property type="match status" value="1"/>
</dbReference>
<feature type="transmembrane region" description="Helical" evidence="5">
    <location>
        <begin position="35"/>
        <end position="57"/>
    </location>
</feature>
<dbReference type="Gene3D" id="2.40.420.20">
    <property type="match status" value="1"/>
</dbReference>
<dbReference type="Pfam" id="PF25944">
    <property type="entry name" value="Beta-barrel_RND"/>
    <property type="match status" value="1"/>
</dbReference>
<feature type="coiled-coil region" evidence="3">
    <location>
        <begin position="142"/>
        <end position="190"/>
    </location>
</feature>
<name>A0A916RN99_9HYPH</name>
<sequence length="468" mass="50027">MDKSSGSSYTLNHTPPSQPQTTEDRPRRRFGLLSALARILVAIAVLVGTGLYVWSLVNQRPAPPSRQNIERTFTVTVQDVEYDAHTASISTYGQIAAARTIDLRAQVQGRVVEVSPDFTLGGLVEAGDVLARIDPFAYEGALLEARANLADAELALREAEQAHALEERNIEAASEALETARTDLERARSLLASGSVTQQTVDTRALTVSERSQALNQRETNLFTLSAQITRQTALIERARYQVEVAERDLANTEITAPFTGIVTEQSITPGGYISANDVIGGLYDTAALDVNFTISDRQYGELVAAGLANRPLAVTWDLDPEPITVSGTISRTAPQVDAATGGVTLLARLDAEGAQMLRPGTFVSVKIEGITYENTLRVPETAVYNDNHVYVIRDDRMASVPVRILARDNAQLIVSANPDEGERIITSRISQAGNGVAVRVEGEDEPQSGGPGGWGGGPGGGGRPGGN</sequence>
<gene>
    <name evidence="8" type="primary">acrA</name>
    <name evidence="8" type="ORF">GCM10011499_36500</name>
</gene>
<proteinExistence type="inferred from homology"/>
<dbReference type="NCBIfam" id="TIGR01730">
    <property type="entry name" value="RND_mfp"/>
    <property type="match status" value="1"/>
</dbReference>
<evidence type="ECO:0000256" key="5">
    <source>
        <dbReference type="SAM" id="Phobius"/>
    </source>
</evidence>
<dbReference type="InterPro" id="IPR058625">
    <property type="entry name" value="MdtA-like_BSH"/>
</dbReference>